<feature type="domain" description="Radical SAM core" evidence="3">
    <location>
        <begin position="29"/>
        <end position="274"/>
    </location>
</feature>
<dbReference type="SUPFAM" id="SSF102114">
    <property type="entry name" value="Radical SAM enzymes"/>
    <property type="match status" value="1"/>
</dbReference>
<name>A0ABV6JS49_9PROT</name>
<evidence type="ECO:0000256" key="2">
    <source>
        <dbReference type="RuleBase" id="RU364116"/>
    </source>
</evidence>
<dbReference type="InterPro" id="IPR006638">
    <property type="entry name" value="Elp3/MiaA/NifB-like_rSAM"/>
</dbReference>
<keyword evidence="2" id="KW-0143">Chaperone</keyword>
<dbReference type="PANTHER" id="PTHR13932">
    <property type="entry name" value="COPROPORPHYRINIGEN III OXIDASE"/>
    <property type="match status" value="1"/>
</dbReference>
<dbReference type="EMBL" id="JBHLUN010000006">
    <property type="protein sequence ID" value="MFC0408305.1"/>
    <property type="molecule type" value="Genomic_DNA"/>
</dbReference>
<dbReference type="InterPro" id="IPR034505">
    <property type="entry name" value="Coproporphyrinogen-III_oxidase"/>
</dbReference>
<dbReference type="SFLD" id="SFLDF00288">
    <property type="entry name" value="HemN-like__clustered_with_nucl"/>
    <property type="match status" value="1"/>
</dbReference>
<dbReference type="Pfam" id="PF06969">
    <property type="entry name" value="HemN_C"/>
    <property type="match status" value="1"/>
</dbReference>
<dbReference type="Gene3D" id="3.30.750.200">
    <property type="match status" value="1"/>
</dbReference>
<comment type="subcellular location">
    <subcellularLocation>
        <location evidence="2">Cytoplasm</location>
    </subcellularLocation>
</comment>
<dbReference type="PROSITE" id="PS51918">
    <property type="entry name" value="RADICAL_SAM"/>
    <property type="match status" value="1"/>
</dbReference>
<dbReference type="InterPro" id="IPR004559">
    <property type="entry name" value="HemW-like"/>
</dbReference>
<keyword evidence="2" id="KW-0949">S-adenosyl-L-methionine</keyword>
<dbReference type="SFLD" id="SFLDS00029">
    <property type="entry name" value="Radical_SAM"/>
    <property type="match status" value="1"/>
</dbReference>
<comment type="function">
    <text evidence="2">Probably acts as a heme chaperone, transferring heme to an unknown acceptor. Binds one molecule of heme per monomer, possibly covalently. Binds 1 [4Fe-4S] cluster. The cluster is coordinated with 3 cysteines and an exchangeable S-adenosyl-L-methionine.</text>
</comment>
<keyword evidence="2" id="KW-0479">Metal-binding</keyword>
<dbReference type="InterPro" id="IPR058240">
    <property type="entry name" value="rSAM_sf"/>
</dbReference>
<dbReference type="InterPro" id="IPR010723">
    <property type="entry name" value="HemN_C"/>
</dbReference>
<protein>
    <recommendedName>
        <fullName evidence="2">Heme chaperone HemW</fullName>
    </recommendedName>
</protein>
<evidence type="ECO:0000259" key="3">
    <source>
        <dbReference type="PROSITE" id="PS51918"/>
    </source>
</evidence>
<accession>A0ABV6JS49</accession>
<evidence type="ECO:0000313" key="5">
    <source>
        <dbReference type="Proteomes" id="UP001589865"/>
    </source>
</evidence>
<reference evidence="4 5" key="1">
    <citation type="submission" date="2024-09" db="EMBL/GenBank/DDBJ databases">
        <authorList>
            <person name="Sun Q."/>
            <person name="Mori K."/>
        </authorList>
    </citation>
    <scope>NUCLEOTIDE SEQUENCE [LARGE SCALE GENOMIC DNA]</scope>
    <source>
        <strain evidence="4 5">TBRC 5777</strain>
    </source>
</reference>
<gene>
    <name evidence="4" type="primary">hemW</name>
    <name evidence="4" type="ORF">ACFFGY_08615</name>
</gene>
<keyword evidence="2" id="KW-0408">Iron</keyword>
<dbReference type="PANTHER" id="PTHR13932:SF5">
    <property type="entry name" value="RADICAL S-ADENOSYL METHIONINE DOMAIN-CONTAINING PROTEIN 1, MITOCHONDRIAL"/>
    <property type="match status" value="1"/>
</dbReference>
<dbReference type="SFLD" id="SFLDG01065">
    <property type="entry name" value="anaerobic_coproporphyrinogen-I"/>
    <property type="match status" value="1"/>
</dbReference>
<proteinExistence type="inferred from homology"/>
<dbReference type="CDD" id="cd01335">
    <property type="entry name" value="Radical_SAM"/>
    <property type="match status" value="1"/>
</dbReference>
<sequence length="427" mass="46675">MPHGLAADTPRGLAADTPRGLAADTSRGLAADEPLALYVHWPFCASKCPYCDFNSHVRDRVDAARFGRALRTELAAEAARANSGANSGANAGTGGRRRLASVFFGGGTPSLMPPEVVAGLIADTRALFEADPDIEITLEANPTSVEAAKLRAFREAGVNRLSLGVQSLDDAALRFLGRHHSAAEARAALEHARATFPRLSFDLIYARPEQDEASWRAELRQALSLAADHLSLYQLTIEPGTRFATEHARGAFRLPDEEPAARMYLATAEEAARHGLLPYEVSNYAVPGAESRHNLAYWRYGDYLGIGAGAHQRLTVAGQLLAARRHRAPEAWLDLVEQQNHARTSEEALEPRERAREALLMGLRLREGVDPARLSQRAAMPFSEMVEAPILEACLEEDYLRWMPDGRLVATDEGRLRLDALLPALLR</sequence>
<dbReference type="RefSeq" id="WP_377044064.1">
    <property type="nucleotide sequence ID" value="NZ_JBHLUN010000006.1"/>
</dbReference>
<dbReference type="SMART" id="SM00729">
    <property type="entry name" value="Elp3"/>
    <property type="match status" value="1"/>
</dbReference>
<dbReference type="Pfam" id="PF04055">
    <property type="entry name" value="Radical_SAM"/>
    <property type="match status" value="1"/>
</dbReference>
<organism evidence="4 5">
    <name type="scientific">Roseomonas elaeocarpi</name>
    <dbReference type="NCBI Taxonomy" id="907779"/>
    <lineage>
        <taxon>Bacteria</taxon>
        <taxon>Pseudomonadati</taxon>
        <taxon>Pseudomonadota</taxon>
        <taxon>Alphaproteobacteria</taxon>
        <taxon>Acetobacterales</taxon>
        <taxon>Roseomonadaceae</taxon>
        <taxon>Roseomonas</taxon>
    </lineage>
</organism>
<evidence type="ECO:0000256" key="1">
    <source>
        <dbReference type="ARBA" id="ARBA00006100"/>
    </source>
</evidence>
<keyword evidence="5" id="KW-1185">Reference proteome</keyword>
<evidence type="ECO:0000313" key="4">
    <source>
        <dbReference type="EMBL" id="MFC0408305.1"/>
    </source>
</evidence>
<comment type="caution">
    <text evidence="4">The sequence shown here is derived from an EMBL/GenBank/DDBJ whole genome shotgun (WGS) entry which is preliminary data.</text>
</comment>
<dbReference type="InterPro" id="IPR007197">
    <property type="entry name" value="rSAM"/>
</dbReference>
<dbReference type="SFLD" id="SFLDF00562">
    <property type="entry name" value="HemN-like__clustered_with_heat"/>
    <property type="match status" value="1"/>
</dbReference>
<keyword evidence="2" id="KW-0349">Heme</keyword>
<keyword evidence="2" id="KW-0963">Cytoplasm</keyword>
<keyword evidence="2" id="KW-0004">4Fe-4S</keyword>
<dbReference type="NCBIfam" id="TIGR00539">
    <property type="entry name" value="hemN_rel"/>
    <property type="match status" value="1"/>
</dbReference>
<comment type="similarity">
    <text evidence="1">Belongs to the anaerobic coproporphyrinogen-III oxidase family. HemW subfamily.</text>
</comment>
<keyword evidence="2" id="KW-0411">Iron-sulfur</keyword>
<dbReference type="Proteomes" id="UP001589865">
    <property type="component" value="Unassembled WGS sequence"/>
</dbReference>